<proteinExistence type="predicted"/>
<protein>
    <submittedName>
        <fullName evidence="2">Uncharacterized protein</fullName>
    </submittedName>
</protein>
<sequence length="83" mass="9115">MTSSWAASHPSLSKTGTRDDPNGAGANAAIAKRHIGVAWEHPLLADRPALRRTLREQTRSLGLYKLNPPARVSESPRRRTSFV</sequence>
<comment type="caution">
    <text evidence="2">The sequence shown here is derived from an EMBL/GenBank/DDBJ whole genome shotgun (WGS) entry which is preliminary data.</text>
</comment>
<gene>
    <name evidence="2" type="ORF">IQ229_07495</name>
</gene>
<feature type="compositionally biased region" description="Polar residues" evidence="1">
    <location>
        <begin position="1"/>
        <end position="15"/>
    </location>
</feature>
<evidence type="ECO:0000256" key="1">
    <source>
        <dbReference type="SAM" id="MobiDB-lite"/>
    </source>
</evidence>
<name>A0ABR9TWP0_9NOSO</name>
<feature type="region of interest" description="Disordered" evidence="1">
    <location>
        <begin position="1"/>
        <end position="27"/>
    </location>
</feature>
<dbReference type="EMBL" id="JADEXF010000181">
    <property type="protein sequence ID" value="MBE9104789.1"/>
    <property type="molecule type" value="Genomic_DNA"/>
</dbReference>
<evidence type="ECO:0000313" key="2">
    <source>
        <dbReference type="EMBL" id="MBE9104789.1"/>
    </source>
</evidence>
<dbReference type="Proteomes" id="UP000647836">
    <property type="component" value="Unassembled WGS sequence"/>
</dbReference>
<evidence type="ECO:0000313" key="3">
    <source>
        <dbReference type="Proteomes" id="UP000647836"/>
    </source>
</evidence>
<reference evidence="2 3" key="1">
    <citation type="submission" date="2020-10" db="EMBL/GenBank/DDBJ databases">
        <authorList>
            <person name="Castelo-Branco R."/>
            <person name="Eusebio N."/>
            <person name="Adriana R."/>
            <person name="Vieira A."/>
            <person name="Brugerolle De Fraissinette N."/>
            <person name="Rezende De Castro R."/>
            <person name="Schneider M.P."/>
            <person name="Vasconcelos V."/>
            <person name="Leao P.N."/>
        </authorList>
    </citation>
    <scope>NUCLEOTIDE SEQUENCE [LARGE SCALE GENOMIC DNA]</scope>
    <source>
        <strain evidence="2 3">LEGE 07299</strain>
    </source>
</reference>
<keyword evidence="3" id="KW-1185">Reference proteome</keyword>
<feature type="region of interest" description="Disordered" evidence="1">
    <location>
        <begin position="58"/>
        <end position="83"/>
    </location>
</feature>
<accession>A0ABR9TWP0</accession>
<dbReference type="RefSeq" id="WP_194042584.1">
    <property type="nucleotide sequence ID" value="NZ_JADEXF010000181.1"/>
</dbReference>
<organism evidence="2 3">
    <name type="scientific">Nostoc cf. edaphicum LEGE 07299</name>
    <dbReference type="NCBI Taxonomy" id="2777974"/>
    <lineage>
        <taxon>Bacteria</taxon>
        <taxon>Bacillati</taxon>
        <taxon>Cyanobacteriota</taxon>
        <taxon>Cyanophyceae</taxon>
        <taxon>Nostocales</taxon>
        <taxon>Nostocaceae</taxon>
        <taxon>Nostoc</taxon>
    </lineage>
</organism>